<dbReference type="EMBL" id="BAAABY010000045">
    <property type="protein sequence ID" value="GAA0487592.1"/>
    <property type="molecule type" value="Genomic_DNA"/>
</dbReference>
<reference evidence="2" key="1">
    <citation type="journal article" date="2019" name="Int. J. Syst. Evol. Microbiol.">
        <title>The Global Catalogue of Microorganisms (GCM) 10K type strain sequencing project: providing services to taxonomists for standard genome sequencing and annotation.</title>
        <authorList>
            <consortium name="The Broad Institute Genomics Platform"/>
            <consortium name="The Broad Institute Genome Sequencing Center for Infectious Disease"/>
            <person name="Wu L."/>
            <person name="Ma J."/>
        </authorList>
    </citation>
    <scope>NUCLEOTIDE SEQUENCE [LARGE SCALE GENOMIC DNA]</scope>
    <source>
        <strain evidence="2">JCM 4805</strain>
    </source>
</reference>
<organism evidence="1 2">
    <name type="scientific">Streptomyces olivaceiscleroticus</name>
    <dbReference type="NCBI Taxonomy" id="68245"/>
    <lineage>
        <taxon>Bacteria</taxon>
        <taxon>Bacillati</taxon>
        <taxon>Actinomycetota</taxon>
        <taxon>Actinomycetes</taxon>
        <taxon>Kitasatosporales</taxon>
        <taxon>Streptomycetaceae</taxon>
        <taxon>Streptomyces</taxon>
    </lineage>
</organism>
<gene>
    <name evidence="1" type="ORF">GCM10010361_60600</name>
</gene>
<dbReference type="Pfam" id="PF13602">
    <property type="entry name" value="ADH_zinc_N_2"/>
    <property type="match status" value="1"/>
</dbReference>
<keyword evidence="2" id="KW-1185">Reference proteome</keyword>
<comment type="caution">
    <text evidence="1">The sequence shown here is derived from an EMBL/GenBank/DDBJ whole genome shotgun (WGS) entry which is preliminary data.</text>
</comment>
<protein>
    <submittedName>
        <fullName evidence="1">Uncharacterized protein</fullName>
    </submittedName>
</protein>
<dbReference type="Proteomes" id="UP001500909">
    <property type="component" value="Unassembled WGS sequence"/>
</dbReference>
<accession>A0ABP3KV82</accession>
<evidence type="ECO:0000313" key="1">
    <source>
        <dbReference type="EMBL" id="GAA0487592.1"/>
    </source>
</evidence>
<dbReference type="Gene3D" id="3.90.180.10">
    <property type="entry name" value="Medium-chain alcohol dehydrogenases, catalytic domain"/>
    <property type="match status" value="1"/>
</dbReference>
<sequence>MDCAGGPQPYATAVRLVGDPARRVTIVPESSDAEVPMVEHVPKELPATLRLIGDHPFELPVTGRYPLTEAAEALALSQKGGVGGKLVLLPGD</sequence>
<evidence type="ECO:0000313" key="2">
    <source>
        <dbReference type="Proteomes" id="UP001500909"/>
    </source>
</evidence>
<name>A0ABP3KV82_9ACTN</name>
<proteinExistence type="predicted"/>